<evidence type="ECO:0000313" key="3">
    <source>
        <dbReference type="Proteomes" id="UP000006591"/>
    </source>
</evidence>
<keyword evidence="3" id="KW-1185">Reference proteome</keyword>
<accession>A0A0E0IHZ8</accession>
<evidence type="ECO:0000313" key="2">
    <source>
        <dbReference type="EnsemblPlants" id="ONIVA09G05800.1"/>
    </source>
</evidence>
<organism evidence="2">
    <name type="scientific">Oryza nivara</name>
    <name type="common">Indian wild rice</name>
    <name type="synonym">Oryza sativa f. spontanea</name>
    <dbReference type="NCBI Taxonomy" id="4536"/>
    <lineage>
        <taxon>Eukaryota</taxon>
        <taxon>Viridiplantae</taxon>
        <taxon>Streptophyta</taxon>
        <taxon>Embryophyta</taxon>
        <taxon>Tracheophyta</taxon>
        <taxon>Spermatophyta</taxon>
        <taxon>Magnoliopsida</taxon>
        <taxon>Liliopsida</taxon>
        <taxon>Poales</taxon>
        <taxon>Poaceae</taxon>
        <taxon>BOP clade</taxon>
        <taxon>Oryzoideae</taxon>
        <taxon>Oryzeae</taxon>
        <taxon>Oryzinae</taxon>
        <taxon>Oryza</taxon>
    </lineage>
</organism>
<protein>
    <submittedName>
        <fullName evidence="2">Uncharacterized protein</fullName>
    </submittedName>
</protein>
<name>A0A0E0IHZ8_ORYNI</name>
<proteinExistence type="predicted"/>
<dbReference type="AlphaFoldDB" id="A0A0E0IHZ8"/>
<feature type="region of interest" description="Disordered" evidence="1">
    <location>
        <begin position="217"/>
        <end position="244"/>
    </location>
</feature>
<evidence type="ECO:0000256" key="1">
    <source>
        <dbReference type="SAM" id="MobiDB-lite"/>
    </source>
</evidence>
<dbReference type="Gene3D" id="3.40.640.10">
    <property type="entry name" value="Type I PLP-dependent aspartate aminotransferase-like (Major domain)"/>
    <property type="match status" value="1"/>
</dbReference>
<sequence length="368" mass="40959">MFSMDGDFGPLLELIKLHRMYGLLLVMDVAHSSHLFVVVMVVPWTVGDHCDVGVIGLTKCSGTHGLLPCFDTFLLVSIQRETICVHPLDFMIWPQVKGKCTNLATKATPTRIAIDGDRCSIDPSSPVCYSHFTATIMSSAVFASMRLNATNQSYLPVPITLATAYKMQHGDNLKLKTSHGLKIKIKIKEVASTLMPSRSKACVMILNRQGLIRCPVKTPSNSSSANKRSPDPSGQLTRASTFDHASSSKSVPFLRNGTVTKENLADTSFCHQIKLTAELKSYIKEIADCLEESNKFYVVRMNRTFMEQDRVVIFDTTFPSSYTHTEHINVTFLFQYFATEFSKKYIVNLVRGKTANIRVQIAGRPSTT</sequence>
<dbReference type="STRING" id="4536.A0A0E0IHZ8"/>
<reference evidence="2" key="2">
    <citation type="submission" date="2018-04" db="EMBL/GenBank/DDBJ databases">
        <title>OnivRS2 (Oryza nivara Reference Sequence Version 2).</title>
        <authorList>
            <person name="Zhang J."/>
            <person name="Kudrna D."/>
            <person name="Lee S."/>
            <person name="Talag J."/>
            <person name="Rajasekar S."/>
            <person name="Welchert J."/>
            <person name="Hsing Y.-I."/>
            <person name="Wing R.A."/>
        </authorList>
    </citation>
    <scope>NUCLEOTIDE SEQUENCE [LARGE SCALE GENOMIC DNA]</scope>
    <source>
        <strain evidence="2">SL10</strain>
    </source>
</reference>
<dbReference type="Gramene" id="ONIVA09G05800.1">
    <property type="protein sequence ID" value="ONIVA09G05800.1"/>
    <property type="gene ID" value="ONIVA09G05800"/>
</dbReference>
<dbReference type="InterPro" id="IPR015421">
    <property type="entry name" value="PyrdxlP-dep_Trfase_major"/>
</dbReference>
<reference evidence="2" key="1">
    <citation type="submission" date="2015-04" db="UniProtKB">
        <authorList>
            <consortium name="EnsemblPlants"/>
        </authorList>
    </citation>
    <scope>IDENTIFICATION</scope>
    <source>
        <strain evidence="2">SL10</strain>
    </source>
</reference>
<dbReference type="EnsemblPlants" id="ONIVA09G05800.1">
    <property type="protein sequence ID" value="ONIVA09G05800.1"/>
    <property type="gene ID" value="ONIVA09G05800"/>
</dbReference>
<feature type="compositionally biased region" description="Polar residues" evidence="1">
    <location>
        <begin position="218"/>
        <end position="244"/>
    </location>
</feature>
<dbReference type="Proteomes" id="UP000006591">
    <property type="component" value="Chromosome 9"/>
</dbReference>